<accession>A0A8T0FVQ7</accession>
<evidence type="ECO:0000313" key="1">
    <source>
        <dbReference type="EMBL" id="KAF8794365.1"/>
    </source>
</evidence>
<comment type="caution">
    <text evidence="1">The sequence shown here is derived from an EMBL/GenBank/DDBJ whole genome shotgun (WGS) entry which is preliminary data.</text>
</comment>
<sequence length="81" mass="9674">MISKERKKEEKKNPEIIDGVPFVQCDYVFNEISAWSAPSLSFLRRNINQLWDSRQKQNLDRSRDIARLFICRQSKNEVETE</sequence>
<keyword evidence="2" id="KW-1185">Reference proteome</keyword>
<organism evidence="1 2">
    <name type="scientific">Argiope bruennichi</name>
    <name type="common">Wasp spider</name>
    <name type="synonym">Aranea bruennichi</name>
    <dbReference type="NCBI Taxonomy" id="94029"/>
    <lineage>
        <taxon>Eukaryota</taxon>
        <taxon>Metazoa</taxon>
        <taxon>Ecdysozoa</taxon>
        <taxon>Arthropoda</taxon>
        <taxon>Chelicerata</taxon>
        <taxon>Arachnida</taxon>
        <taxon>Araneae</taxon>
        <taxon>Araneomorphae</taxon>
        <taxon>Entelegynae</taxon>
        <taxon>Araneoidea</taxon>
        <taxon>Araneidae</taxon>
        <taxon>Argiope</taxon>
    </lineage>
</organism>
<name>A0A8T0FVQ7_ARGBR</name>
<evidence type="ECO:0000313" key="2">
    <source>
        <dbReference type="Proteomes" id="UP000807504"/>
    </source>
</evidence>
<protein>
    <submittedName>
        <fullName evidence="1">Uncharacterized protein</fullName>
    </submittedName>
</protein>
<dbReference type="EMBL" id="JABXBU010000002">
    <property type="protein sequence ID" value="KAF8794365.1"/>
    <property type="molecule type" value="Genomic_DNA"/>
</dbReference>
<reference evidence="1" key="2">
    <citation type="submission" date="2020-06" db="EMBL/GenBank/DDBJ databases">
        <authorList>
            <person name="Sheffer M."/>
        </authorList>
    </citation>
    <scope>NUCLEOTIDE SEQUENCE</scope>
</reference>
<gene>
    <name evidence="1" type="ORF">HNY73_002353</name>
</gene>
<dbReference type="Proteomes" id="UP000807504">
    <property type="component" value="Unassembled WGS sequence"/>
</dbReference>
<proteinExistence type="predicted"/>
<reference evidence="1" key="1">
    <citation type="journal article" date="2020" name="bioRxiv">
        <title>Chromosome-level reference genome of the European wasp spider Argiope bruennichi: a resource for studies on range expansion and evolutionary adaptation.</title>
        <authorList>
            <person name="Sheffer M.M."/>
            <person name="Hoppe A."/>
            <person name="Krehenwinkel H."/>
            <person name="Uhl G."/>
            <person name="Kuss A.W."/>
            <person name="Jensen L."/>
            <person name="Jensen C."/>
            <person name="Gillespie R.G."/>
            <person name="Hoff K.J."/>
            <person name="Prost S."/>
        </authorList>
    </citation>
    <scope>NUCLEOTIDE SEQUENCE</scope>
</reference>
<dbReference type="AlphaFoldDB" id="A0A8T0FVQ7"/>